<dbReference type="GO" id="GO:0043190">
    <property type="term" value="C:ATP-binding cassette (ABC) transporter complex"/>
    <property type="evidence" value="ECO:0007669"/>
    <property type="project" value="InterPro"/>
</dbReference>
<protein>
    <submittedName>
        <fullName evidence="8">Dipeptide ABC transporter, periplasmic dipeptide-binding protein</fullName>
    </submittedName>
</protein>
<dbReference type="SUPFAM" id="SSF53850">
    <property type="entry name" value="Periplasmic binding protein-like II"/>
    <property type="match status" value="1"/>
</dbReference>
<organism evidence="8 9">
    <name type="scientific">Pseudomonas syringae pv. delphinii</name>
    <dbReference type="NCBI Taxonomy" id="192088"/>
    <lineage>
        <taxon>Bacteria</taxon>
        <taxon>Pseudomonadati</taxon>
        <taxon>Pseudomonadota</taxon>
        <taxon>Gammaproteobacteria</taxon>
        <taxon>Pseudomonadales</taxon>
        <taxon>Pseudomonadaceae</taxon>
        <taxon>Pseudomonas</taxon>
    </lineage>
</organism>
<dbReference type="InterPro" id="IPR023765">
    <property type="entry name" value="SBP_5_CS"/>
</dbReference>
<dbReference type="PIRSF" id="PIRSF002741">
    <property type="entry name" value="MppA"/>
    <property type="match status" value="1"/>
</dbReference>
<keyword evidence="5" id="KW-0653">Protein transport</keyword>
<proteinExistence type="inferred from homology"/>
<dbReference type="GO" id="GO:1904680">
    <property type="term" value="F:peptide transmembrane transporter activity"/>
    <property type="evidence" value="ECO:0007669"/>
    <property type="project" value="TreeGrafter"/>
</dbReference>
<reference evidence="8 9" key="1">
    <citation type="submission" date="2018-08" db="EMBL/GenBank/DDBJ databases">
        <title>Recombination of ecologically and evolutionarily significant loci maintains genetic cohesion in the Pseudomonas syringae species complex.</title>
        <authorList>
            <person name="Dillon M."/>
            <person name="Thakur S."/>
            <person name="Almeida R.N.D."/>
            <person name="Weir B.S."/>
            <person name="Guttman D.S."/>
        </authorList>
    </citation>
    <scope>NUCLEOTIDE SEQUENCE [LARGE SCALE GENOMIC DNA]</scope>
    <source>
        <strain evidence="8 9">ICMP 13052</strain>
    </source>
</reference>
<evidence type="ECO:0000313" key="8">
    <source>
        <dbReference type="EMBL" id="RMQ27701.1"/>
    </source>
</evidence>
<dbReference type="FunFam" id="3.10.105.10:FF:000002">
    <property type="entry name" value="Dipeptide ABC transporter, substrate-binding protein"/>
    <property type="match status" value="1"/>
</dbReference>
<feature type="signal peptide" evidence="6">
    <location>
        <begin position="1"/>
        <end position="29"/>
    </location>
</feature>
<dbReference type="InterPro" id="IPR039424">
    <property type="entry name" value="SBP_5"/>
</dbReference>
<dbReference type="PANTHER" id="PTHR30290">
    <property type="entry name" value="PERIPLASMIC BINDING COMPONENT OF ABC TRANSPORTER"/>
    <property type="match status" value="1"/>
</dbReference>
<feature type="chain" id="PRO_5017983446" evidence="6">
    <location>
        <begin position="30"/>
        <end position="537"/>
    </location>
</feature>
<dbReference type="EMBL" id="RBRA01000059">
    <property type="protein sequence ID" value="RMQ27701.1"/>
    <property type="molecule type" value="Genomic_DNA"/>
</dbReference>
<dbReference type="FunFam" id="3.40.190.10:FF:000036">
    <property type="entry name" value="Dipeptide ABC transporter, substrate-binding protein"/>
    <property type="match status" value="1"/>
</dbReference>
<gene>
    <name evidence="8" type="ORF">ALQ08_04818</name>
</gene>
<feature type="domain" description="Solute-binding protein family 5" evidence="7">
    <location>
        <begin position="74"/>
        <end position="456"/>
    </location>
</feature>
<dbReference type="Gene3D" id="3.40.190.10">
    <property type="entry name" value="Periplasmic binding protein-like II"/>
    <property type="match status" value="1"/>
</dbReference>
<dbReference type="Proteomes" id="UP000269044">
    <property type="component" value="Unassembled WGS sequence"/>
</dbReference>
<evidence type="ECO:0000256" key="4">
    <source>
        <dbReference type="ARBA" id="ARBA00022856"/>
    </source>
</evidence>
<evidence type="ECO:0000313" key="9">
    <source>
        <dbReference type="Proteomes" id="UP000269044"/>
    </source>
</evidence>
<accession>A0A3M4KFX4</accession>
<dbReference type="GO" id="GO:0042938">
    <property type="term" value="P:dipeptide transport"/>
    <property type="evidence" value="ECO:0007669"/>
    <property type="project" value="TreeGrafter"/>
</dbReference>
<evidence type="ECO:0000256" key="1">
    <source>
        <dbReference type="ARBA" id="ARBA00005695"/>
    </source>
</evidence>
<dbReference type="InterPro" id="IPR030678">
    <property type="entry name" value="Peptide/Ni-bd"/>
</dbReference>
<name>A0A3M4KFX4_9PSED</name>
<keyword evidence="4" id="KW-0571">Peptide transport</keyword>
<dbReference type="CDD" id="cd08493">
    <property type="entry name" value="PBP2_DppA_like"/>
    <property type="match status" value="1"/>
</dbReference>
<dbReference type="PROSITE" id="PS01040">
    <property type="entry name" value="SBP_BACTERIAL_5"/>
    <property type="match status" value="1"/>
</dbReference>
<dbReference type="GO" id="GO:0030288">
    <property type="term" value="C:outer membrane-bounded periplasmic space"/>
    <property type="evidence" value="ECO:0007669"/>
    <property type="project" value="TreeGrafter"/>
</dbReference>
<evidence type="ECO:0000259" key="7">
    <source>
        <dbReference type="Pfam" id="PF00496"/>
    </source>
</evidence>
<dbReference type="Gene3D" id="3.90.76.10">
    <property type="entry name" value="Dipeptide-binding Protein, Domain 1"/>
    <property type="match status" value="1"/>
</dbReference>
<dbReference type="PANTHER" id="PTHR30290:SF38">
    <property type="entry name" value="D,D-DIPEPTIDE-BINDING PERIPLASMIC PROTEIN DDPA-RELATED"/>
    <property type="match status" value="1"/>
</dbReference>
<evidence type="ECO:0000256" key="5">
    <source>
        <dbReference type="ARBA" id="ARBA00022927"/>
    </source>
</evidence>
<keyword evidence="2" id="KW-0813">Transport</keyword>
<comment type="similarity">
    <text evidence="1">Belongs to the bacterial solute-binding protein 5 family.</text>
</comment>
<comment type="caution">
    <text evidence="8">The sequence shown here is derived from an EMBL/GenBank/DDBJ whole genome shotgun (WGS) entry which is preliminary data.</text>
</comment>
<dbReference type="Gene3D" id="3.10.105.10">
    <property type="entry name" value="Dipeptide-binding Protein, Domain 3"/>
    <property type="match status" value="1"/>
</dbReference>
<dbReference type="GO" id="GO:0015031">
    <property type="term" value="P:protein transport"/>
    <property type="evidence" value="ECO:0007669"/>
    <property type="project" value="UniProtKB-KW"/>
</dbReference>
<evidence type="ECO:0000256" key="2">
    <source>
        <dbReference type="ARBA" id="ARBA00022448"/>
    </source>
</evidence>
<keyword evidence="3 6" id="KW-0732">Signal</keyword>
<sequence length="537" mass="59865">MYGGLPMKMLSLRNSIALALLSVAVSVSAKPLVVCTEASPEGFDMVQYTTAVTADAVAETVFNRLADFKPGTTEVIPALADSWEISEDGLTYTFHLRKGVKFHTTDYFKPTRDMNADDVLWSFQRQLDPKHPWHDKSSVGFPYFESMGFKELLKSVEKTDDYTVKFTLTRREAPFLADVAMAFASIYPAEYADQLLKANKTNDLNSKPIGTGPFIFQRYAKDAQVRFKANPEYFRGTPPSEALILAIATDNNVRLQKLKANECQIALYPKPDDVPSIKKDPNLKIDEMEAMTTGYIAINTTHKYLSDVRVRKAIDMTFDKNAYVNAVFGKGNALVAVNPYPPTLLGYNNSLKNPPVDLDKARALLKEAGVPEGTTFTLFTRNGGGPTNPNPMLGAQMMQSDLAKIGIKIDIRVMEWGEMLKRAKNGEHDMVSAGWAGDNGDPDNFLTPMLSCEAAKNGENYARWCNADFQTLIDKARETVNPQERAALYEQAQAIFNKDQPWISMAHTRMFTAMRNNVEGYQISPLTTNNFATTRVK</sequence>
<evidence type="ECO:0000256" key="3">
    <source>
        <dbReference type="ARBA" id="ARBA00022729"/>
    </source>
</evidence>
<dbReference type="Pfam" id="PF00496">
    <property type="entry name" value="SBP_bac_5"/>
    <property type="match status" value="1"/>
</dbReference>
<dbReference type="FunFam" id="3.90.76.10:FF:000002">
    <property type="entry name" value="Dipeptide ABC transporter, substrate-binding protein"/>
    <property type="match status" value="1"/>
</dbReference>
<evidence type="ECO:0000256" key="6">
    <source>
        <dbReference type="SAM" id="SignalP"/>
    </source>
</evidence>
<dbReference type="AlphaFoldDB" id="A0A3M4KFX4"/>
<dbReference type="InterPro" id="IPR000914">
    <property type="entry name" value="SBP_5_dom"/>
</dbReference>